<dbReference type="SUPFAM" id="SSF51735">
    <property type="entry name" value="NAD(P)-binding Rossmann-fold domains"/>
    <property type="match status" value="1"/>
</dbReference>
<dbReference type="InterPro" id="IPR002347">
    <property type="entry name" value="SDR_fam"/>
</dbReference>
<organism evidence="3 4">
    <name type="scientific">Chelatococcus asaccharovorans</name>
    <dbReference type="NCBI Taxonomy" id="28210"/>
    <lineage>
        <taxon>Bacteria</taxon>
        <taxon>Pseudomonadati</taxon>
        <taxon>Pseudomonadota</taxon>
        <taxon>Alphaproteobacteria</taxon>
        <taxon>Hyphomicrobiales</taxon>
        <taxon>Chelatococcaceae</taxon>
        <taxon>Chelatococcus</taxon>
    </lineage>
</organism>
<dbReference type="PRINTS" id="PR00081">
    <property type="entry name" value="GDHRDH"/>
</dbReference>
<dbReference type="OrthoDB" id="9803333at2"/>
<gene>
    <name evidence="3" type="ORF">C7450_108345</name>
</gene>
<dbReference type="AlphaFoldDB" id="A0A2V3UDR0"/>
<evidence type="ECO:0000256" key="2">
    <source>
        <dbReference type="ARBA" id="ARBA00023002"/>
    </source>
</evidence>
<dbReference type="Pfam" id="PF13561">
    <property type="entry name" value="adh_short_C2"/>
    <property type="match status" value="1"/>
</dbReference>
<dbReference type="EMBL" id="QJJK01000008">
    <property type="protein sequence ID" value="PXW56592.1"/>
    <property type="molecule type" value="Genomic_DNA"/>
</dbReference>
<evidence type="ECO:0000313" key="4">
    <source>
        <dbReference type="Proteomes" id="UP000248021"/>
    </source>
</evidence>
<name>A0A2V3UDR0_9HYPH</name>
<evidence type="ECO:0000313" key="3">
    <source>
        <dbReference type="EMBL" id="PXW56592.1"/>
    </source>
</evidence>
<dbReference type="Proteomes" id="UP000248021">
    <property type="component" value="Unassembled WGS sequence"/>
</dbReference>
<dbReference type="GO" id="GO:0016616">
    <property type="term" value="F:oxidoreductase activity, acting on the CH-OH group of donors, NAD or NADP as acceptor"/>
    <property type="evidence" value="ECO:0007669"/>
    <property type="project" value="TreeGrafter"/>
</dbReference>
<accession>A0A2V3UDR0</accession>
<dbReference type="GO" id="GO:0030497">
    <property type="term" value="P:fatty acid elongation"/>
    <property type="evidence" value="ECO:0007669"/>
    <property type="project" value="TreeGrafter"/>
</dbReference>
<protein>
    <submittedName>
        <fullName evidence="3">3-oxoacyl-[acyl-carrier protein] reductase</fullName>
    </submittedName>
</protein>
<dbReference type="PANTHER" id="PTHR42760:SF129">
    <property type="entry name" value="OXIDOREDUCTASE"/>
    <property type="match status" value="1"/>
</dbReference>
<reference evidence="3 4" key="1">
    <citation type="submission" date="2018-05" db="EMBL/GenBank/DDBJ databases">
        <title>Genomic Encyclopedia of Type Strains, Phase IV (KMG-IV): sequencing the most valuable type-strain genomes for metagenomic binning, comparative biology and taxonomic classification.</title>
        <authorList>
            <person name="Goeker M."/>
        </authorList>
    </citation>
    <scope>NUCLEOTIDE SEQUENCE [LARGE SCALE GENOMIC DNA]</scope>
    <source>
        <strain evidence="3 4">DSM 6462</strain>
    </source>
</reference>
<evidence type="ECO:0000256" key="1">
    <source>
        <dbReference type="ARBA" id="ARBA00006484"/>
    </source>
</evidence>
<comment type="caution">
    <text evidence="3">The sequence shown here is derived from an EMBL/GenBank/DDBJ whole genome shotgun (WGS) entry which is preliminary data.</text>
</comment>
<dbReference type="InterPro" id="IPR020904">
    <property type="entry name" value="Sc_DH/Rdtase_CS"/>
</dbReference>
<dbReference type="RefSeq" id="WP_110376392.1">
    <property type="nucleotide sequence ID" value="NZ_JAHBRY010000001.1"/>
</dbReference>
<keyword evidence="2" id="KW-0560">Oxidoreductase</keyword>
<proteinExistence type="inferred from homology"/>
<sequence length="249" mass="25968">MVAQYDLTGRVAIVTGGTGGFGKAIAARLAGCGAVPVLWDLPSSLARAGETGLASQAVDVTDASSVDAAAAELFARFGAPDILVNNAGIVGDVRRTWEIPVDEFRRIVDVNLMGAFHVCRAVVPLMLAKDKAERRGRIVNVASIQAKEGMHNAAAYSAAKAGLVALTKSLGKELAEEGILVNAITPAASLTAMSIDAPPERLADILSRIPMRRFLQPDEVAAMIAWLASDECSFSTGAVFDLSGGRATY</sequence>
<dbReference type="PROSITE" id="PS00061">
    <property type="entry name" value="ADH_SHORT"/>
    <property type="match status" value="1"/>
</dbReference>
<dbReference type="Gene3D" id="3.40.50.720">
    <property type="entry name" value="NAD(P)-binding Rossmann-like Domain"/>
    <property type="match status" value="1"/>
</dbReference>
<comment type="similarity">
    <text evidence="1">Belongs to the short-chain dehydrogenases/reductases (SDR) family.</text>
</comment>
<dbReference type="PANTHER" id="PTHR42760">
    <property type="entry name" value="SHORT-CHAIN DEHYDROGENASES/REDUCTASES FAMILY MEMBER"/>
    <property type="match status" value="1"/>
</dbReference>
<dbReference type="FunFam" id="3.40.50.720:FF:000173">
    <property type="entry name" value="3-oxoacyl-[acyl-carrier protein] reductase"/>
    <property type="match status" value="1"/>
</dbReference>
<dbReference type="InterPro" id="IPR036291">
    <property type="entry name" value="NAD(P)-bd_dom_sf"/>
</dbReference>
<keyword evidence="4" id="KW-1185">Reference proteome</keyword>
<dbReference type="PRINTS" id="PR00080">
    <property type="entry name" value="SDRFAMILY"/>
</dbReference>